<organism evidence="2 3">
    <name type="scientific">Prorocentrum cordatum</name>
    <dbReference type="NCBI Taxonomy" id="2364126"/>
    <lineage>
        <taxon>Eukaryota</taxon>
        <taxon>Sar</taxon>
        <taxon>Alveolata</taxon>
        <taxon>Dinophyceae</taxon>
        <taxon>Prorocentrales</taxon>
        <taxon>Prorocentraceae</taxon>
        <taxon>Prorocentrum</taxon>
    </lineage>
</organism>
<name>A0ABN9X2B7_9DINO</name>
<evidence type="ECO:0000256" key="1">
    <source>
        <dbReference type="SAM" id="MobiDB-lite"/>
    </source>
</evidence>
<reference evidence="2" key="1">
    <citation type="submission" date="2023-10" db="EMBL/GenBank/DDBJ databases">
        <authorList>
            <person name="Chen Y."/>
            <person name="Shah S."/>
            <person name="Dougan E. K."/>
            <person name="Thang M."/>
            <person name="Chan C."/>
        </authorList>
    </citation>
    <scope>NUCLEOTIDE SEQUENCE [LARGE SCALE GENOMIC DNA]</scope>
</reference>
<evidence type="ECO:0000313" key="2">
    <source>
        <dbReference type="EMBL" id="CAK0891713.1"/>
    </source>
</evidence>
<feature type="compositionally biased region" description="Polar residues" evidence="1">
    <location>
        <begin position="86"/>
        <end position="105"/>
    </location>
</feature>
<dbReference type="Proteomes" id="UP001189429">
    <property type="component" value="Unassembled WGS sequence"/>
</dbReference>
<feature type="region of interest" description="Disordered" evidence="1">
    <location>
        <begin position="82"/>
        <end position="264"/>
    </location>
</feature>
<protein>
    <submittedName>
        <fullName evidence="2">Uncharacterized protein</fullName>
    </submittedName>
</protein>
<feature type="compositionally biased region" description="Basic and acidic residues" evidence="1">
    <location>
        <begin position="110"/>
        <end position="141"/>
    </location>
</feature>
<comment type="caution">
    <text evidence="2">The sequence shown here is derived from an EMBL/GenBank/DDBJ whole genome shotgun (WGS) entry which is preliminary data.</text>
</comment>
<dbReference type="EMBL" id="CAUYUJ010019505">
    <property type="protein sequence ID" value="CAK0891713.1"/>
    <property type="molecule type" value="Genomic_DNA"/>
</dbReference>
<feature type="compositionally biased region" description="Acidic residues" evidence="1">
    <location>
        <begin position="226"/>
        <end position="238"/>
    </location>
</feature>
<gene>
    <name evidence="2" type="ORF">PCOR1329_LOCUS71575</name>
</gene>
<feature type="region of interest" description="Disordered" evidence="1">
    <location>
        <begin position="23"/>
        <end position="60"/>
    </location>
</feature>
<sequence>MSVAHPRTQPARAPLYCTRTAILAHPVPRPREKRRREGKDGGGEGLRGRRREKGTQKQFRLRACEILTTRPGQRRSLMKEIRYVASSPQRRCSQARATGTKTRALQTAEEGERRKGEWGGRSERGGGRGERDGGPRLDHRTGNSAQRAPAALHAGRPGKREGGGGRDATDDAANDDRKEGGRGGKARMESNEKVQPARQSRSPERYPTEGGGANRARPPRPGGLREEEEEEEEEEEQKEEGGQKRLNCPAVAPKQQKKWRARALPHENSRAFCRKAPSGVHAPACRFQQCVR</sequence>
<proteinExistence type="predicted"/>
<feature type="compositionally biased region" description="Basic and acidic residues" evidence="1">
    <location>
        <begin position="158"/>
        <end position="192"/>
    </location>
</feature>
<accession>A0ABN9X2B7</accession>
<evidence type="ECO:0000313" key="3">
    <source>
        <dbReference type="Proteomes" id="UP001189429"/>
    </source>
</evidence>
<keyword evidence="3" id="KW-1185">Reference proteome</keyword>